<sequence>MGVSPQEKAELVAYQLKDVAQLWYTQWKRNRPVGAAHTEWEVFKSTFLDRYFPRELRVAKVEESTNLRQEFDSIKVPLLILLLSLLEMNTRRANARRMEKENVNQEAPPQAPQALIDPSAMRNDEVRLDFQMLARAFAAQANRDVVTSVNPNGNLAASRVRDFSRMNPPEFHVSKVEEDPQRFIDEVYKVLDIMGVSPQEKAELVAYRLKDVAQLWYTQWNRNRPVGVAHTEWEVFKSTFLDRYFPRELREAKVEESTNLRQ</sequence>
<evidence type="ECO:0000313" key="3">
    <source>
        <dbReference type="Proteomes" id="UP001234989"/>
    </source>
</evidence>
<dbReference type="PANTHER" id="PTHR33223:SF11">
    <property type="entry name" value="ELEMENT PROTEIN, PUTATIVE-RELATED"/>
    <property type="match status" value="1"/>
</dbReference>
<dbReference type="Proteomes" id="UP001234989">
    <property type="component" value="Chromosome 8"/>
</dbReference>
<feature type="domain" description="Retrotransposon gag" evidence="1">
    <location>
        <begin position="11"/>
        <end position="71"/>
    </location>
</feature>
<dbReference type="AlphaFoldDB" id="A0AAF0ZKK7"/>
<dbReference type="Pfam" id="PF03732">
    <property type="entry name" value="Retrotrans_gag"/>
    <property type="match status" value="1"/>
</dbReference>
<dbReference type="InterPro" id="IPR005162">
    <property type="entry name" value="Retrotrans_gag_dom"/>
</dbReference>
<reference evidence="2" key="1">
    <citation type="submission" date="2023-08" db="EMBL/GenBank/DDBJ databases">
        <title>A de novo genome assembly of Solanum verrucosum Schlechtendal, a Mexican diploid species geographically isolated from the other diploid A-genome species in potato relatives.</title>
        <authorList>
            <person name="Hosaka K."/>
        </authorList>
    </citation>
    <scope>NUCLEOTIDE SEQUENCE</scope>
    <source>
        <tissue evidence="2">Young leaves</tissue>
    </source>
</reference>
<evidence type="ECO:0000259" key="1">
    <source>
        <dbReference type="Pfam" id="PF03732"/>
    </source>
</evidence>
<accession>A0AAF0ZKK7</accession>
<evidence type="ECO:0000313" key="2">
    <source>
        <dbReference type="EMBL" id="WMV41208.1"/>
    </source>
</evidence>
<protein>
    <recommendedName>
        <fullName evidence="1">Retrotransposon gag domain-containing protein</fullName>
    </recommendedName>
</protein>
<feature type="non-terminal residue" evidence="2">
    <location>
        <position position="262"/>
    </location>
</feature>
<gene>
    <name evidence="2" type="ORF">MTR67_034593</name>
</gene>
<dbReference type="EMBL" id="CP133619">
    <property type="protein sequence ID" value="WMV41208.1"/>
    <property type="molecule type" value="Genomic_DNA"/>
</dbReference>
<keyword evidence="3" id="KW-1185">Reference proteome</keyword>
<name>A0AAF0ZKK7_SOLVR</name>
<proteinExistence type="predicted"/>
<organism evidence="2 3">
    <name type="scientific">Solanum verrucosum</name>
    <dbReference type="NCBI Taxonomy" id="315347"/>
    <lineage>
        <taxon>Eukaryota</taxon>
        <taxon>Viridiplantae</taxon>
        <taxon>Streptophyta</taxon>
        <taxon>Embryophyta</taxon>
        <taxon>Tracheophyta</taxon>
        <taxon>Spermatophyta</taxon>
        <taxon>Magnoliopsida</taxon>
        <taxon>eudicotyledons</taxon>
        <taxon>Gunneridae</taxon>
        <taxon>Pentapetalae</taxon>
        <taxon>asterids</taxon>
        <taxon>lamiids</taxon>
        <taxon>Solanales</taxon>
        <taxon>Solanaceae</taxon>
        <taxon>Solanoideae</taxon>
        <taxon>Solaneae</taxon>
        <taxon>Solanum</taxon>
    </lineage>
</organism>
<dbReference type="PANTHER" id="PTHR33223">
    <property type="entry name" value="CCHC-TYPE DOMAIN-CONTAINING PROTEIN"/>
    <property type="match status" value="1"/>
</dbReference>